<evidence type="ECO:0000256" key="1">
    <source>
        <dbReference type="ARBA" id="ARBA00004173"/>
    </source>
</evidence>
<gene>
    <name evidence="7" type="primary">rps3</name>
</gene>
<dbReference type="RefSeq" id="YP_004376400.1">
    <property type="nucleotide sequence ID" value="NC_015400.1"/>
</dbReference>
<evidence type="ECO:0000256" key="2">
    <source>
        <dbReference type="ARBA" id="ARBA00010761"/>
    </source>
</evidence>
<proteinExistence type="inferred from homology"/>
<dbReference type="GO" id="GO:0003735">
    <property type="term" value="F:structural constituent of ribosome"/>
    <property type="evidence" value="ECO:0007669"/>
    <property type="project" value="InterPro"/>
</dbReference>
<evidence type="ECO:0000256" key="3">
    <source>
        <dbReference type="ARBA" id="ARBA00022980"/>
    </source>
</evidence>
<protein>
    <recommendedName>
        <fullName evidence="6">Small ribosomal subunit protein uS3m</fullName>
    </recommendedName>
</protein>
<dbReference type="GO" id="GO:1990904">
    <property type="term" value="C:ribonucleoprotein complex"/>
    <property type="evidence" value="ECO:0007669"/>
    <property type="project" value="UniProtKB-KW"/>
</dbReference>
<dbReference type="AlphaFoldDB" id="F2WVM9"/>
<keyword evidence="8" id="KW-1185">Reference proteome</keyword>
<dbReference type="GeneID" id="10446114"/>
<evidence type="ECO:0000256" key="4">
    <source>
        <dbReference type="ARBA" id="ARBA00023128"/>
    </source>
</evidence>
<organism>
    <name type="scientific">Moniliophthora roreri (strain MCA 2997)</name>
    <name type="common">Cocoa frosty pod rot fungus</name>
    <name type="synonym">Crinipellis roreri</name>
    <dbReference type="NCBI Taxonomy" id="1381753"/>
    <lineage>
        <taxon>Eukaryota</taxon>
        <taxon>Fungi</taxon>
        <taxon>Dikarya</taxon>
        <taxon>Basidiomycota</taxon>
        <taxon>Agaricomycotina</taxon>
        <taxon>Agaricomycetes</taxon>
        <taxon>Agaricomycetidae</taxon>
        <taxon>Agaricales</taxon>
        <taxon>Marasmiineae</taxon>
        <taxon>Marasmiaceae</taxon>
        <taxon>Moniliophthora</taxon>
    </lineage>
</organism>
<evidence type="ECO:0000313" key="7">
    <source>
        <dbReference type="EMBL" id="ADO51583.1"/>
    </source>
</evidence>
<evidence type="ECO:0000256" key="5">
    <source>
        <dbReference type="ARBA" id="ARBA00023274"/>
    </source>
</evidence>
<sequence>MIILLYIYIHKMRYLKNKIKFKKLNISNLENTNKKDIYLEITSQHSADQSMILLRNKDIEGVLTENKIKIEETIKSITKSSSPSGVKSTEDSSITFLNSNRFSDEELRSKEGVAAAEVLSLQDKGIFTKKFDCELDTISLNSNPVDLLYFNNNINQPVINQYLKSMSSYNMITNGTIMYFSNIIGYNFYNNNLRPEAQNIYKLLYSSFRSMNCLISKPIFVIKSNKIIIQLFYYLLGPKQFKGKKYNFIKWSSSLNNALKNYVWFNKKWDYHFTLKKRVRKRLRKIYIINKIGLSKSYPLKLKKLSEVLNNFFKKPVELELIRLHYPYNDSNILARLLAFMINKIKFRRITRKLIKNSVVKTIKKYDNKKIKASSASGSNILPAFLTGLTIKVAGRLLTYKAVPRRTVKMIDKGCSSIGKINYTDLSRYTNKNKRGAFTILVKSSQNFF</sequence>
<reference key="2">
    <citation type="journal article" date="2012" name="Fungal Biol.">
        <title>The mitochondrial genome of Moniliophthora roreri, the frosty pod rot pathogen of cacao.</title>
        <authorList>
            <person name="Costa G.G.L."/>
            <person name="Cabrera O.G."/>
            <person name="Tiburcio R.A."/>
            <person name="Medrano F.J."/>
            <person name="Carazzolle M.F."/>
            <person name="Thomazella D.P.T."/>
            <person name="Schuster S.C."/>
            <person name="Carlson J.E."/>
            <person name="Guiltinan M.J."/>
            <person name="Bailey B.A."/>
            <person name="Mieczkowski P."/>
            <person name="Pereira G.A.G."/>
            <person name="Meinhardt L.W."/>
        </authorList>
    </citation>
    <scope>NUCLEOTIDE SEQUENCE [LARGE SCALE GENOMIC DNA]</scope>
    <source>
        <strain>MCA 2997</strain>
    </source>
</reference>
<evidence type="ECO:0000256" key="6">
    <source>
        <dbReference type="ARBA" id="ARBA00035157"/>
    </source>
</evidence>
<comment type="subcellular location">
    <subcellularLocation>
        <location evidence="1">Mitochondrion</location>
    </subcellularLocation>
</comment>
<comment type="similarity">
    <text evidence="2">Belongs to the universal ribosomal protein uS3 family.</text>
</comment>
<dbReference type="GO" id="GO:0006412">
    <property type="term" value="P:translation"/>
    <property type="evidence" value="ECO:0007669"/>
    <property type="project" value="InterPro"/>
</dbReference>
<dbReference type="Proteomes" id="UP000017559">
    <property type="component" value="Mitochondrion"/>
</dbReference>
<dbReference type="InterPro" id="IPR007980">
    <property type="entry name" value="Ribosomal_uS3m_fun"/>
</dbReference>
<dbReference type="GO" id="GO:0005840">
    <property type="term" value="C:ribosome"/>
    <property type="evidence" value="ECO:0007669"/>
    <property type="project" value="UniProtKB-KW"/>
</dbReference>
<evidence type="ECO:0000313" key="8">
    <source>
        <dbReference type="Proteomes" id="UP000017559"/>
    </source>
</evidence>
<accession>F2WVM9</accession>
<dbReference type="EMBL" id="HQ259115">
    <property type="protein sequence ID" value="ADO51583.1"/>
    <property type="molecule type" value="Genomic_DNA"/>
</dbReference>
<keyword evidence="3 7" id="KW-0689">Ribosomal protein</keyword>
<keyword evidence="4 7" id="KW-0496">Mitochondrion</keyword>
<reference evidence="7" key="1">
    <citation type="submission" date="2010-09" db="EMBL/GenBank/DDBJ databases">
        <authorList>
            <person name="Garcia O."/>
            <person name="Costa G.G.L."/>
            <person name="Tiburcio R.A."/>
            <person name="Medrano F.J."/>
            <person name="Carazzolle M.F."/>
            <person name="Thomazella D.T."/>
            <person name="Schuster S.C."/>
            <person name="Carlson J.E."/>
            <person name="Guiltinan M.J."/>
            <person name="Bailey B.A."/>
            <person name="Mieckowski P."/>
            <person name="Pereira G.A.G."/>
            <person name="Meinhardt L.W."/>
        </authorList>
    </citation>
    <scope>NUCLEOTIDE SEQUENCE</scope>
</reference>
<dbReference type="GO" id="GO:0005739">
    <property type="term" value="C:mitochondrion"/>
    <property type="evidence" value="ECO:0007669"/>
    <property type="project" value="UniProtKB-SubCell"/>
</dbReference>
<geneLocation type="mitochondrion" evidence="7"/>
<keyword evidence="5" id="KW-0687">Ribonucleoprotein</keyword>
<dbReference type="Pfam" id="PF05316">
    <property type="entry name" value="VAR1"/>
    <property type="match status" value="1"/>
</dbReference>
<name>F2WVM9_MONRO</name>